<evidence type="ECO:0000256" key="1">
    <source>
        <dbReference type="SAM" id="MobiDB-lite"/>
    </source>
</evidence>
<dbReference type="AlphaFoldDB" id="A0A9P1MBR0"/>
<feature type="region of interest" description="Disordered" evidence="1">
    <location>
        <begin position="1"/>
        <end position="46"/>
    </location>
</feature>
<feature type="compositionally biased region" description="Basic and acidic residues" evidence="1">
    <location>
        <begin position="13"/>
        <end position="46"/>
    </location>
</feature>
<dbReference type="OrthoDB" id="28947at2759"/>
<dbReference type="EMBL" id="CALLCH030000016">
    <property type="protein sequence ID" value="CAI4217090.1"/>
    <property type="molecule type" value="Genomic_DNA"/>
</dbReference>
<keyword evidence="3" id="KW-1185">Reference proteome</keyword>
<accession>A0A9P1MBR0</accession>
<dbReference type="PANTHER" id="PTHR12048:SF0">
    <property type="entry name" value="CCAAT_ENHANCER-BINDING PROTEIN ZETA"/>
    <property type="match status" value="1"/>
</dbReference>
<evidence type="ECO:0000313" key="2">
    <source>
        <dbReference type="EMBL" id="CAI4217090.1"/>
    </source>
</evidence>
<proteinExistence type="predicted"/>
<name>A0A9P1MBR0_9PEZI</name>
<reference evidence="2" key="1">
    <citation type="submission" date="2022-11" db="EMBL/GenBank/DDBJ databases">
        <authorList>
            <person name="Scott C."/>
            <person name="Bruce N."/>
        </authorList>
    </citation>
    <scope>NUCLEOTIDE SEQUENCE</scope>
</reference>
<dbReference type="GO" id="GO:0005634">
    <property type="term" value="C:nucleus"/>
    <property type="evidence" value="ECO:0007669"/>
    <property type="project" value="TreeGrafter"/>
</dbReference>
<dbReference type="InterPro" id="IPR040155">
    <property type="entry name" value="CEBPZ/Mak21-like"/>
</dbReference>
<gene>
    <name evidence="2" type="ORF">PPNO1_LOCUS6711</name>
</gene>
<comment type="caution">
    <text evidence="2">The sequence shown here is derived from an EMBL/GenBank/DDBJ whole genome shotgun (WGS) entry which is preliminary data.</text>
</comment>
<sequence length="276" mass="29824">MMPSTKRQASKRAAPDREYGSKKRRRDDSTYNREQDRSGGHANIPREELLNEIYALGGDEDDLQLILDVSSQSEHGDTEVPVSVPPLLGAELAELAVTLGLSQAAEAKSERGSINGTAGVKTQAEAPLKLSEVEKKTTFEPIPEWHTVTLPGLPNARSDNTTPHAAVVEALKQHAWLLLDKDSTTYTRSYLATSTHKFLSTIMTSGTMNDKVSALTLAIQESPVHNIRAFEALLNLASKKSRSQAIIALAAIVDLMGPGLLLPQIESCSLSTASLD</sequence>
<protein>
    <submittedName>
        <fullName evidence="2">Uncharacterized protein</fullName>
    </submittedName>
</protein>
<dbReference type="PANTHER" id="PTHR12048">
    <property type="entry name" value="CCAAT-BINDING FACTOR-RELATED"/>
    <property type="match status" value="1"/>
</dbReference>
<evidence type="ECO:0000313" key="3">
    <source>
        <dbReference type="Proteomes" id="UP000838763"/>
    </source>
</evidence>
<dbReference type="Proteomes" id="UP000838763">
    <property type="component" value="Unassembled WGS sequence"/>
</dbReference>
<organism evidence="2 3">
    <name type="scientific">Parascedosporium putredinis</name>
    <dbReference type="NCBI Taxonomy" id="1442378"/>
    <lineage>
        <taxon>Eukaryota</taxon>
        <taxon>Fungi</taxon>
        <taxon>Dikarya</taxon>
        <taxon>Ascomycota</taxon>
        <taxon>Pezizomycotina</taxon>
        <taxon>Sordariomycetes</taxon>
        <taxon>Hypocreomycetidae</taxon>
        <taxon>Microascales</taxon>
        <taxon>Microascaceae</taxon>
        <taxon>Parascedosporium</taxon>
    </lineage>
</organism>